<dbReference type="Pfam" id="PF13673">
    <property type="entry name" value="Acetyltransf_10"/>
    <property type="match status" value="1"/>
</dbReference>
<dbReference type="GO" id="GO:0016746">
    <property type="term" value="F:acyltransferase activity"/>
    <property type="evidence" value="ECO:0007669"/>
    <property type="project" value="UniProtKB-KW"/>
</dbReference>
<dbReference type="SUPFAM" id="SSF55729">
    <property type="entry name" value="Acyl-CoA N-acyltransferases (Nat)"/>
    <property type="match status" value="1"/>
</dbReference>
<name>A0ABW3HFE9_9GAMM</name>
<sequence>MNIRASTSSDVASIVALFTASVHQIAARSYTPAQLAAWAPESPNLGQWCSRLAILETLVAVLDGEIAGFISFAGNGHIEFLFTSPAFSRKGVASRLYEIAAQTLRARGVRSLSTEASIEARPFFESKGFNIVEEQVVERNGVQLKRFAMTRVCGDKDAQP</sequence>
<dbReference type="CDD" id="cd04301">
    <property type="entry name" value="NAT_SF"/>
    <property type="match status" value="1"/>
</dbReference>
<dbReference type="PANTHER" id="PTHR43451">
    <property type="entry name" value="ACETYLTRANSFERASE (GNAT) FAMILY PROTEIN"/>
    <property type="match status" value="1"/>
</dbReference>
<protein>
    <submittedName>
        <fullName evidence="2">GNAT family N-acetyltransferase</fullName>
        <ecNumber evidence="2">2.3.1.-</ecNumber>
    </submittedName>
</protein>
<feature type="domain" description="N-acetyltransferase" evidence="1">
    <location>
        <begin position="1"/>
        <end position="154"/>
    </location>
</feature>
<evidence type="ECO:0000313" key="2">
    <source>
        <dbReference type="EMBL" id="MFD0949949.1"/>
    </source>
</evidence>
<dbReference type="PANTHER" id="PTHR43451:SF1">
    <property type="entry name" value="ACETYLTRANSFERASE"/>
    <property type="match status" value="1"/>
</dbReference>
<evidence type="ECO:0000313" key="3">
    <source>
        <dbReference type="Proteomes" id="UP001597044"/>
    </source>
</evidence>
<dbReference type="InterPro" id="IPR016181">
    <property type="entry name" value="Acyl_CoA_acyltransferase"/>
</dbReference>
<proteinExistence type="predicted"/>
<dbReference type="EMBL" id="JBHTIT010000001">
    <property type="protein sequence ID" value="MFD0949949.1"/>
    <property type="molecule type" value="Genomic_DNA"/>
</dbReference>
<keyword evidence="2" id="KW-0012">Acyltransferase</keyword>
<dbReference type="RefSeq" id="WP_379070163.1">
    <property type="nucleotide sequence ID" value="NZ_JBHTIT010000001.1"/>
</dbReference>
<keyword evidence="2" id="KW-0808">Transferase</keyword>
<dbReference type="Gene3D" id="3.40.630.30">
    <property type="match status" value="1"/>
</dbReference>
<evidence type="ECO:0000259" key="1">
    <source>
        <dbReference type="PROSITE" id="PS51186"/>
    </source>
</evidence>
<organism evidence="2 3">
    <name type="scientific">Paraperlucidibaca wandonensis</name>
    <dbReference type="NCBI Taxonomy" id="1268273"/>
    <lineage>
        <taxon>Bacteria</taxon>
        <taxon>Pseudomonadati</taxon>
        <taxon>Pseudomonadota</taxon>
        <taxon>Gammaproteobacteria</taxon>
        <taxon>Moraxellales</taxon>
        <taxon>Moraxellaceae</taxon>
        <taxon>Paraperlucidibaca</taxon>
    </lineage>
</organism>
<keyword evidence="3" id="KW-1185">Reference proteome</keyword>
<reference evidence="3" key="1">
    <citation type="journal article" date="2019" name="Int. J. Syst. Evol. Microbiol.">
        <title>The Global Catalogue of Microorganisms (GCM) 10K type strain sequencing project: providing services to taxonomists for standard genome sequencing and annotation.</title>
        <authorList>
            <consortium name="The Broad Institute Genomics Platform"/>
            <consortium name="The Broad Institute Genome Sequencing Center for Infectious Disease"/>
            <person name="Wu L."/>
            <person name="Ma J."/>
        </authorList>
    </citation>
    <scope>NUCLEOTIDE SEQUENCE [LARGE SCALE GENOMIC DNA]</scope>
    <source>
        <strain evidence="3">CCUG 63419</strain>
    </source>
</reference>
<dbReference type="InterPro" id="IPR052564">
    <property type="entry name" value="N-acetyltrans/Recomb-assoc"/>
</dbReference>
<dbReference type="EC" id="2.3.1.-" evidence="2"/>
<dbReference type="PROSITE" id="PS51186">
    <property type="entry name" value="GNAT"/>
    <property type="match status" value="1"/>
</dbReference>
<comment type="caution">
    <text evidence="2">The sequence shown here is derived from an EMBL/GenBank/DDBJ whole genome shotgun (WGS) entry which is preliminary data.</text>
</comment>
<dbReference type="Proteomes" id="UP001597044">
    <property type="component" value="Unassembled WGS sequence"/>
</dbReference>
<dbReference type="InterPro" id="IPR000182">
    <property type="entry name" value="GNAT_dom"/>
</dbReference>
<accession>A0ABW3HFE9</accession>
<gene>
    <name evidence="2" type="ORF">ACFQ0F_06030</name>
</gene>